<comment type="similarity">
    <text evidence="1">Belongs to the AHA1 family.</text>
</comment>
<dbReference type="AlphaFoldDB" id="A0A3E1NZE3"/>
<feature type="domain" description="Activator of Hsp90 ATPase homologue 1/2-like C-terminal" evidence="2">
    <location>
        <begin position="23"/>
        <end position="156"/>
    </location>
</feature>
<evidence type="ECO:0000313" key="3">
    <source>
        <dbReference type="EMBL" id="RFM33118.1"/>
    </source>
</evidence>
<dbReference type="InterPro" id="IPR023393">
    <property type="entry name" value="START-like_dom_sf"/>
</dbReference>
<evidence type="ECO:0000259" key="2">
    <source>
        <dbReference type="Pfam" id="PF08327"/>
    </source>
</evidence>
<dbReference type="Pfam" id="PF08327">
    <property type="entry name" value="AHSA1"/>
    <property type="match status" value="1"/>
</dbReference>
<protein>
    <submittedName>
        <fullName evidence="3">ATPase</fullName>
    </submittedName>
</protein>
<keyword evidence="4" id="KW-1185">Reference proteome</keyword>
<dbReference type="EMBL" id="QTJV01000007">
    <property type="protein sequence ID" value="RFM33118.1"/>
    <property type="molecule type" value="Genomic_DNA"/>
</dbReference>
<accession>A0A3E1NZE3</accession>
<dbReference type="OrthoDB" id="384974at2"/>
<name>A0A3E1NZE3_9BACT</name>
<sequence length="162" mass="18727">MTERKEAIVPHDGREIILSRLVRAPRDIVFQLWISEDKLAEWWGPKGFTITIESFNLSTGGEWKFVMHGPDGVDYRNRVVFIEVLEPERISFSQSSDTDNDPDQFNTTVTFQDQGDSTCIDMRLIFKTNEARDHVIRSYDGIEAAQQSLDRLEEILFKTIAE</sequence>
<dbReference type="InterPro" id="IPR013538">
    <property type="entry name" value="ASHA1/2-like_C"/>
</dbReference>
<comment type="caution">
    <text evidence="3">The sequence shown here is derived from an EMBL/GenBank/DDBJ whole genome shotgun (WGS) entry which is preliminary data.</text>
</comment>
<reference evidence="3 4" key="1">
    <citation type="submission" date="2018-08" db="EMBL/GenBank/DDBJ databases">
        <title>Chitinophaga sp. K20C18050901, a novel bacterium isolated from forest soil.</title>
        <authorList>
            <person name="Wang C."/>
        </authorList>
    </citation>
    <scope>NUCLEOTIDE SEQUENCE [LARGE SCALE GENOMIC DNA]</scope>
    <source>
        <strain evidence="3 4">K20C18050901</strain>
    </source>
</reference>
<dbReference type="Proteomes" id="UP000261174">
    <property type="component" value="Unassembled WGS sequence"/>
</dbReference>
<dbReference type="RefSeq" id="WP_116854970.1">
    <property type="nucleotide sequence ID" value="NZ_QTJV01000007.1"/>
</dbReference>
<dbReference type="SUPFAM" id="SSF55961">
    <property type="entry name" value="Bet v1-like"/>
    <property type="match status" value="1"/>
</dbReference>
<organism evidence="3 4">
    <name type="scientific">Chitinophaga silvisoli</name>
    <dbReference type="NCBI Taxonomy" id="2291814"/>
    <lineage>
        <taxon>Bacteria</taxon>
        <taxon>Pseudomonadati</taxon>
        <taxon>Bacteroidota</taxon>
        <taxon>Chitinophagia</taxon>
        <taxon>Chitinophagales</taxon>
        <taxon>Chitinophagaceae</taxon>
        <taxon>Chitinophaga</taxon>
    </lineage>
</organism>
<dbReference type="Gene3D" id="3.30.530.20">
    <property type="match status" value="1"/>
</dbReference>
<evidence type="ECO:0000256" key="1">
    <source>
        <dbReference type="ARBA" id="ARBA00006817"/>
    </source>
</evidence>
<evidence type="ECO:0000313" key="4">
    <source>
        <dbReference type="Proteomes" id="UP000261174"/>
    </source>
</evidence>
<proteinExistence type="inferred from homology"/>
<gene>
    <name evidence="3" type="ORF">DXN04_18985</name>
</gene>